<accession>A0AAE0GPN9</accession>
<protein>
    <submittedName>
        <fullName evidence="1">Uncharacterized protein</fullName>
    </submittedName>
</protein>
<dbReference type="AlphaFoldDB" id="A0AAE0GPN9"/>
<reference evidence="1 2" key="1">
    <citation type="journal article" date="2015" name="Genome Biol. Evol.">
        <title>Comparative Genomics of a Bacterivorous Green Alga Reveals Evolutionary Causalities and Consequences of Phago-Mixotrophic Mode of Nutrition.</title>
        <authorList>
            <person name="Burns J.A."/>
            <person name="Paasch A."/>
            <person name="Narechania A."/>
            <person name="Kim E."/>
        </authorList>
    </citation>
    <scope>NUCLEOTIDE SEQUENCE [LARGE SCALE GENOMIC DNA]</scope>
    <source>
        <strain evidence="1 2">PLY_AMNH</strain>
    </source>
</reference>
<evidence type="ECO:0000313" key="1">
    <source>
        <dbReference type="EMBL" id="KAK3281753.1"/>
    </source>
</evidence>
<evidence type="ECO:0000313" key="2">
    <source>
        <dbReference type="Proteomes" id="UP001190700"/>
    </source>
</evidence>
<proteinExistence type="predicted"/>
<name>A0AAE0GPN9_9CHLO</name>
<gene>
    <name evidence="1" type="ORF">CYMTET_10486</name>
</gene>
<dbReference type="EMBL" id="LGRX02003717">
    <property type="protein sequence ID" value="KAK3281753.1"/>
    <property type="molecule type" value="Genomic_DNA"/>
</dbReference>
<dbReference type="Proteomes" id="UP001190700">
    <property type="component" value="Unassembled WGS sequence"/>
</dbReference>
<sequence length="219" mass="24208">MSTSSVYTPPMGATSRLRLDDIFSRNVGARYRATPQPPAVVLASADEKRAMAVLQLTWDVDILKRVANGTLGEKASSFSGSEQPRCQNLWDSLITSLHQSFAAKDNDSDDIFALVDSDKKITKRLLPPGHRPLRHHEELLSISFGSTDDPEPLVAQFHECLKAIDASGAGALDDWAAKRQLLAALEPSFYKEVITPLCLDTELAKVPHEEIYTHVLEVW</sequence>
<comment type="caution">
    <text evidence="1">The sequence shown here is derived from an EMBL/GenBank/DDBJ whole genome shotgun (WGS) entry which is preliminary data.</text>
</comment>
<organism evidence="1 2">
    <name type="scientific">Cymbomonas tetramitiformis</name>
    <dbReference type="NCBI Taxonomy" id="36881"/>
    <lineage>
        <taxon>Eukaryota</taxon>
        <taxon>Viridiplantae</taxon>
        <taxon>Chlorophyta</taxon>
        <taxon>Pyramimonadophyceae</taxon>
        <taxon>Pyramimonadales</taxon>
        <taxon>Pyramimonadaceae</taxon>
        <taxon>Cymbomonas</taxon>
    </lineage>
</organism>
<keyword evidence="2" id="KW-1185">Reference proteome</keyword>